<dbReference type="InterPro" id="IPR004839">
    <property type="entry name" value="Aminotransferase_I/II_large"/>
</dbReference>
<dbReference type="AlphaFoldDB" id="A0A2I1M6Z9"/>
<keyword evidence="3" id="KW-0805">Transcription regulation</keyword>
<evidence type="ECO:0000259" key="6">
    <source>
        <dbReference type="PROSITE" id="PS50949"/>
    </source>
</evidence>
<dbReference type="Pfam" id="PF00155">
    <property type="entry name" value="Aminotran_1_2"/>
    <property type="match status" value="1"/>
</dbReference>
<evidence type="ECO:0000256" key="3">
    <source>
        <dbReference type="ARBA" id="ARBA00023015"/>
    </source>
</evidence>
<evidence type="ECO:0000313" key="8">
    <source>
        <dbReference type="Proteomes" id="UP000242263"/>
    </source>
</evidence>
<dbReference type="EMBL" id="PKGU01000001">
    <property type="protein sequence ID" value="PKZ15916.1"/>
    <property type="molecule type" value="Genomic_DNA"/>
</dbReference>
<dbReference type="PROSITE" id="PS50949">
    <property type="entry name" value="HTH_GNTR"/>
    <property type="match status" value="1"/>
</dbReference>
<dbReference type="RefSeq" id="WP_101541111.1">
    <property type="nucleotide sequence ID" value="NZ_PKGU01000001.1"/>
</dbReference>
<dbReference type="Gene3D" id="3.40.640.10">
    <property type="entry name" value="Type I PLP-dependent aspartate aminotransferase-like (Major domain)"/>
    <property type="match status" value="1"/>
</dbReference>
<dbReference type="SMART" id="SM00345">
    <property type="entry name" value="HTH_GNTR"/>
    <property type="match status" value="1"/>
</dbReference>
<dbReference type="InterPro" id="IPR000524">
    <property type="entry name" value="Tscrpt_reg_HTH_GntR"/>
</dbReference>
<dbReference type="PANTHER" id="PTHR46577">
    <property type="entry name" value="HTH-TYPE TRANSCRIPTIONAL REGULATORY PROTEIN GABR"/>
    <property type="match status" value="1"/>
</dbReference>
<evidence type="ECO:0000256" key="2">
    <source>
        <dbReference type="ARBA" id="ARBA00022898"/>
    </source>
</evidence>
<dbReference type="Gene3D" id="1.10.10.10">
    <property type="entry name" value="Winged helix-like DNA-binding domain superfamily/Winged helix DNA-binding domain"/>
    <property type="match status" value="1"/>
</dbReference>
<evidence type="ECO:0000256" key="1">
    <source>
        <dbReference type="ARBA" id="ARBA00005384"/>
    </source>
</evidence>
<dbReference type="InterPro" id="IPR036388">
    <property type="entry name" value="WH-like_DNA-bd_sf"/>
</dbReference>
<evidence type="ECO:0000313" key="7">
    <source>
        <dbReference type="EMBL" id="PKZ15916.1"/>
    </source>
</evidence>
<dbReference type="InterPro" id="IPR015421">
    <property type="entry name" value="PyrdxlP-dep_Trfase_major"/>
</dbReference>
<proteinExistence type="inferred from homology"/>
<protein>
    <submittedName>
        <fullName evidence="7">GntR family transcriptional regulator</fullName>
    </submittedName>
</protein>
<organism evidence="7 8">
    <name type="scientific">Alloscardovia omnicolens</name>
    <dbReference type="NCBI Taxonomy" id="419015"/>
    <lineage>
        <taxon>Bacteria</taxon>
        <taxon>Bacillati</taxon>
        <taxon>Actinomycetota</taxon>
        <taxon>Actinomycetes</taxon>
        <taxon>Bifidobacteriales</taxon>
        <taxon>Bifidobacteriaceae</taxon>
        <taxon>Alloscardovia</taxon>
    </lineage>
</organism>
<dbReference type="InterPro" id="IPR051446">
    <property type="entry name" value="HTH_trans_reg/aminotransferase"/>
</dbReference>
<dbReference type="SUPFAM" id="SSF46785">
    <property type="entry name" value="Winged helix' DNA-binding domain"/>
    <property type="match status" value="1"/>
</dbReference>
<evidence type="ECO:0000256" key="5">
    <source>
        <dbReference type="ARBA" id="ARBA00023163"/>
    </source>
</evidence>
<evidence type="ECO:0000256" key="4">
    <source>
        <dbReference type="ARBA" id="ARBA00023125"/>
    </source>
</evidence>
<keyword evidence="5" id="KW-0804">Transcription</keyword>
<dbReference type="CDD" id="cd07377">
    <property type="entry name" value="WHTH_GntR"/>
    <property type="match status" value="1"/>
</dbReference>
<dbReference type="PANTHER" id="PTHR46577:SF1">
    <property type="entry name" value="HTH-TYPE TRANSCRIPTIONAL REGULATORY PROTEIN GABR"/>
    <property type="match status" value="1"/>
</dbReference>
<accession>A0A2I1M6Z9</accession>
<sequence length="479" mass="54059">MLTYDLSARGDCTRYMFLYEQIRADITHGLLPAHTKLPAKRAFAQHLGVSVITVENAYVQLASEGYIYSKPRQGFYVAKISVPPTLHNQTTTHTNTSVTVTKNWRINLSSNALPQGIFPYQTWLSTMRSVIADLDHQGPPDSEPFGCLPLRQAISEQLHTTRGMNVSANNIVVAAGSQILYNLLIQFLGRSAMYAVEDPGYPRLADIYSAHEVHTAHIPMDEHGIRTDILDMTGARIAHVMPSHQFPTGRITSVPRRYELLAWAASAPNRLIIEDDYDAEFRFSGPPLASLFSIDTTQSVIYMNTFSHTLGSLFRVGYMVLPDSLRDEFFEKMGFYSSTVSTVEQLTLAKFMRSGAYERHVNRLRKHHREVRDTLIDSFESTSLASPFRFVGSDAGLHCVLELTDSEHMPDGFTRNVSARLAQRGILLQPIDRYIRHENAKSSEGFVLQYSSLTVEQVRGFVREFMEVCEEEMFTSISK</sequence>
<dbReference type="Proteomes" id="UP000242263">
    <property type="component" value="Unassembled WGS sequence"/>
</dbReference>
<dbReference type="InterPro" id="IPR015424">
    <property type="entry name" value="PyrdxlP-dep_Trfase"/>
</dbReference>
<reference evidence="7 8" key="1">
    <citation type="submission" date="2017-12" db="EMBL/GenBank/DDBJ databases">
        <title>Phylogenetic diversity of female urinary microbiome.</title>
        <authorList>
            <person name="Thomas-White K."/>
            <person name="Wolfe A.J."/>
        </authorList>
    </citation>
    <scope>NUCLEOTIDE SEQUENCE [LARGE SCALE GENOMIC DNA]</scope>
    <source>
        <strain evidence="7 8">UMB0064</strain>
    </source>
</reference>
<dbReference type="Pfam" id="PF00392">
    <property type="entry name" value="GntR"/>
    <property type="match status" value="1"/>
</dbReference>
<feature type="domain" description="HTH gntR-type" evidence="6">
    <location>
        <begin position="12"/>
        <end position="80"/>
    </location>
</feature>
<gene>
    <name evidence="7" type="ORF">CYJ32_00230</name>
</gene>
<dbReference type="GO" id="GO:0003677">
    <property type="term" value="F:DNA binding"/>
    <property type="evidence" value="ECO:0007669"/>
    <property type="project" value="UniProtKB-KW"/>
</dbReference>
<comment type="similarity">
    <text evidence="1">In the C-terminal section; belongs to the class-I pyridoxal-phosphate-dependent aminotransferase family.</text>
</comment>
<comment type="caution">
    <text evidence="7">The sequence shown here is derived from an EMBL/GenBank/DDBJ whole genome shotgun (WGS) entry which is preliminary data.</text>
</comment>
<dbReference type="GO" id="GO:0003700">
    <property type="term" value="F:DNA-binding transcription factor activity"/>
    <property type="evidence" value="ECO:0007669"/>
    <property type="project" value="InterPro"/>
</dbReference>
<keyword evidence="2" id="KW-0663">Pyridoxal phosphate</keyword>
<dbReference type="CDD" id="cd00609">
    <property type="entry name" value="AAT_like"/>
    <property type="match status" value="1"/>
</dbReference>
<dbReference type="GO" id="GO:0030170">
    <property type="term" value="F:pyridoxal phosphate binding"/>
    <property type="evidence" value="ECO:0007669"/>
    <property type="project" value="InterPro"/>
</dbReference>
<name>A0A2I1M6Z9_9BIFI</name>
<dbReference type="SUPFAM" id="SSF53383">
    <property type="entry name" value="PLP-dependent transferases"/>
    <property type="match status" value="1"/>
</dbReference>
<keyword evidence="4" id="KW-0238">DNA-binding</keyword>
<dbReference type="InterPro" id="IPR036390">
    <property type="entry name" value="WH_DNA-bd_sf"/>
</dbReference>